<accession>A0A165NG85</accession>
<name>A0A165NG85_9AGAM</name>
<proteinExistence type="predicted"/>
<protein>
    <submittedName>
        <fullName evidence="1">Uncharacterized protein</fullName>
    </submittedName>
</protein>
<dbReference type="Proteomes" id="UP000076761">
    <property type="component" value="Unassembled WGS sequence"/>
</dbReference>
<evidence type="ECO:0000313" key="2">
    <source>
        <dbReference type="Proteomes" id="UP000076761"/>
    </source>
</evidence>
<dbReference type="InParanoid" id="A0A165NG85"/>
<dbReference type="AlphaFoldDB" id="A0A165NG85"/>
<gene>
    <name evidence="1" type="ORF">NEOLEDRAFT_1077501</name>
</gene>
<dbReference type="EMBL" id="KV425637">
    <property type="protein sequence ID" value="KZT19600.1"/>
    <property type="molecule type" value="Genomic_DNA"/>
</dbReference>
<sequence length="67" mass="7531">FALRGLIYFGDFHFTSRFVSKTGDIWFNDGTTTGRECRKEGNIKSTNMPDLLKCGTQTTTLLIYTSG</sequence>
<reference evidence="1 2" key="1">
    <citation type="journal article" date="2016" name="Mol. Biol. Evol.">
        <title>Comparative Genomics of Early-Diverging Mushroom-Forming Fungi Provides Insights into the Origins of Lignocellulose Decay Capabilities.</title>
        <authorList>
            <person name="Nagy L.G."/>
            <person name="Riley R."/>
            <person name="Tritt A."/>
            <person name="Adam C."/>
            <person name="Daum C."/>
            <person name="Floudas D."/>
            <person name="Sun H."/>
            <person name="Yadav J.S."/>
            <person name="Pangilinan J."/>
            <person name="Larsson K.H."/>
            <person name="Matsuura K."/>
            <person name="Barry K."/>
            <person name="Labutti K."/>
            <person name="Kuo R."/>
            <person name="Ohm R.A."/>
            <person name="Bhattacharya S.S."/>
            <person name="Shirouzu T."/>
            <person name="Yoshinaga Y."/>
            <person name="Martin F.M."/>
            <person name="Grigoriev I.V."/>
            <person name="Hibbett D.S."/>
        </authorList>
    </citation>
    <scope>NUCLEOTIDE SEQUENCE [LARGE SCALE GENOMIC DNA]</scope>
    <source>
        <strain evidence="1 2">HHB14362 ss-1</strain>
    </source>
</reference>
<evidence type="ECO:0000313" key="1">
    <source>
        <dbReference type="EMBL" id="KZT19600.1"/>
    </source>
</evidence>
<feature type="non-terminal residue" evidence="1">
    <location>
        <position position="1"/>
    </location>
</feature>
<dbReference type="OrthoDB" id="2629491at2759"/>
<organism evidence="1 2">
    <name type="scientific">Neolentinus lepideus HHB14362 ss-1</name>
    <dbReference type="NCBI Taxonomy" id="1314782"/>
    <lineage>
        <taxon>Eukaryota</taxon>
        <taxon>Fungi</taxon>
        <taxon>Dikarya</taxon>
        <taxon>Basidiomycota</taxon>
        <taxon>Agaricomycotina</taxon>
        <taxon>Agaricomycetes</taxon>
        <taxon>Gloeophyllales</taxon>
        <taxon>Gloeophyllaceae</taxon>
        <taxon>Neolentinus</taxon>
    </lineage>
</organism>
<keyword evidence="2" id="KW-1185">Reference proteome</keyword>